<accession>L9XCI0</accession>
<proteinExistence type="predicted"/>
<keyword evidence="2" id="KW-1185">Reference proteome</keyword>
<dbReference type="PATRIC" id="fig|1227497.3.peg.1245"/>
<evidence type="ECO:0000313" key="2">
    <source>
        <dbReference type="Proteomes" id="UP000011688"/>
    </source>
</evidence>
<dbReference type="Proteomes" id="UP000011688">
    <property type="component" value="Unassembled WGS sequence"/>
</dbReference>
<reference evidence="1 2" key="1">
    <citation type="journal article" date="2014" name="PLoS Genet.">
        <title>Phylogenetically driven sequencing of extremely halophilic archaea reveals strategies for static and dynamic osmo-response.</title>
        <authorList>
            <person name="Becker E.A."/>
            <person name="Seitzer P.M."/>
            <person name="Tritt A."/>
            <person name="Larsen D."/>
            <person name="Krusor M."/>
            <person name="Yao A.I."/>
            <person name="Wu D."/>
            <person name="Madern D."/>
            <person name="Eisen J.A."/>
            <person name="Darling A.E."/>
            <person name="Facciotti M.T."/>
        </authorList>
    </citation>
    <scope>NUCLEOTIDE SEQUENCE [LARGE SCALE GENOMIC DNA]</scope>
    <source>
        <strain evidence="1 2">DSM 10524</strain>
    </source>
</reference>
<evidence type="ECO:0008006" key="3">
    <source>
        <dbReference type="Google" id="ProtNLM"/>
    </source>
</evidence>
<dbReference type="SUPFAM" id="SSF52129">
    <property type="entry name" value="Caspase-like"/>
    <property type="match status" value="1"/>
</dbReference>
<dbReference type="AlphaFoldDB" id="L9XCI0"/>
<protein>
    <recommendedName>
        <fullName evidence="3">CHAT domain-containing protein</fullName>
    </recommendedName>
</protein>
<dbReference type="EMBL" id="AOIB01000015">
    <property type="protein sequence ID" value="ELY59347.1"/>
    <property type="molecule type" value="Genomic_DNA"/>
</dbReference>
<evidence type="ECO:0000313" key="1">
    <source>
        <dbReference type="EMBL" id="ELY59347.1"/>
    </source>
</evidence>
<gene>
    <name evidence="1" type="ORF">C491_06043</name>
</gene>
<dbReference type="InterPro" id="IPR029030">
    <property type="entry name" value="Caspase-like_dom_sf"/>
</dbReference>
<name>L9XCI0_9EURY</name>
<dbReference type="eggNOG" id="arCOG06229">
    <property type="taxonomic scope" value="Archaea"/>
</dbReference>
<sequence length="254" mass="27594">MNEELAALYGTYGNREGLSFDVGLHHDLTVRELAELLEQASDFVHYIGHTEENGFRCADGYLDAWSLDSVGAKAFLLNSCRSYEQGLALLEAGSVGGIATLNDIDNTDAIRIGSTIAQLLNQGFPLYAAANMVRAKSKVGGSYQLLGKGTTAVSQSKIGLPVRLSLTQSERQYHLRLKAYAKERLRIGATYQPYLSSTDAYHLLPKEVGPITVSKSDFAKITDMSEAAILLDDSIKMADEVKFKDIGLFSGSNS</sequence>
<comment type="caution">
    <text evidence="1">The sequence shown here is derived from an EMBL/GenBank/DDBJ whole genome shotgun (WGS) entry which is preliminary data.</text>
</comment>
<organism evidence="1 2">
    <name type="scientific">Natronococcus amylolyticus DSM 10524</name>
    <dbReference type="NCBI Taxonomy" id="1227497"/>
    <lineage>
        <taxon>Archaea</taxon>
        <taxon>Methanobacteriati</taxon>
        <taxon>Methanobacteriota</taxon>
        <taxon>Stenosarchaea group</taxon>
        <taxon>Halobacteria</taxon>
        <taxon>Halobacteriales</taxon>
        <taxon>Natrialbaceae</taxon>
        <taxon>Natronococcus</taxon>
    </lineage>
</organism>